<dbReference type="InterPro" id="IPR050282">
    <property type="entry name" value="Cycloisomerase_2"/>
</dbReference>
<protein>
    <submittedName>
        <fullName evidence="3">Putative isomerase YbhE</fullName>
    </submittedName>
</protein>
<dbReference type="InterPro" id="IPR011045">
    <property type="entry name" value="N2O_reductase_N"/>
</dbReference>
<dbReference type="SUPFAM" id="SSF50974">
    <property type="entry name" value="Nitrous oxide reductase, N-terminal domain"/>
    <property type="match status" value="1"/>
</dbReference>
<dbReference type="GO" id="GO:0017057">
    <property type="term" value="F:6-phosphogluconolactonase activity"/>
    <property type="evidence" value="ECO:0007669"/>
    <property type="project" value="TreeGrafter"/>
</dbReference>
<dbReference type="PANTHER" id="PTHR30344">
    <property type="entry name" value="6-PHOSPHOGLUCONOLACTONASE-RELATED"/>
    <property type="match status" value="1"/>
</dbReference>
<keyword evidence="2" id="KW-0732">Signal</keyword>
<dbReference type="Proteomes" id="UP000235371">
    <property type="component" value="Unassembled WGS sequence"/>
</dbReference>
<dbReference type="InterPro" id="IPR015943">
    <property type="entry name" value="WD40/YVTN_repeat-like_dom_sf"/>
</dbReference>
<dbReference type="EMBL" id="KZ613813">
    <property type="protein sequence ID" value="PMD59590.1"/>
    <property type="molecule type" value="Genomic_DNA"/>
</dbReference>
<dbReference type="AlphaFoldDB" id="A0A2J6T976"/>
<keyword evidence="3" id="KW-0413">Isomerase</keyword>
<organism evidence="3 4">
    <name type="scientific">Hyaloscypha bicolor E</name>
    <dbReference type="NCBI Taxonomy" id="1095630"/>
    <lineage>
        <taxon>Eukaryota</taxon>
        <taxon>Fungi</taxon>
        <taxon>Dikarya</taxon>
        <taxon>Ascomycota</taxon>
        <taxon>Pezizomycotina</taxon>
        <taxon>Leotiomycetes</taxon>
        <taxon>Helotiales</taxon>
        <taxon>Hyaloscyphaceae</taxon>
        <taxon>Hyaloscypha</taxon>
        <taxon>Hyaloscypha bicolor</taxon>
    </lineage>
</organism>
<evidence type="ECO:0000256" key="1">
    <source>
        <dbReference type="ARBA" id="ARBA00005564"/>
    </source>
</evidence>
<comment type="similarity">
    <text evidence="1">Belongs to the cycloisomerase 2 family.</text>
</comment>
<dbReference type="GO" id="GO:0016853">
    <property type="term" value="F:isomerase activity"/>
    <property type="evidence" value="ECO:0007669"/>
    <property type="project" value="UniProtKB-KW"/>
</dbReference>
<evidence type="ECO:0000313" key="4">
    <source>
        <dbReference type="Proteomes" id="UP000235371"/>
    </source>
</evidence>
<evidence type="ECO:0000313" key="3">
    <source>
        <dbReference type="EMBL" id="PMD59590.1"/>
    </source>
</evidence>
<dbReference type="InParanoid" id="A0A2J6T976"/>
<feature type="chain" id="PRO_5014448506" evidence="2">
    <location>
        <begin position="19"/>
        <end position="399"/>
    </location>
</feature>
<dbReference type="GeneID" id="36592931"/>
<dbReference type="PANTHER" id="PTHR30344:SF1">
    <property type="entry name" value="6-PHOSPHOGLUCONOLACTONASE"/>
    <property type="match status" value="1"/>
</dbReference>
<evidence type="ECO:0000256" key="2">
    <source>
        <dbReference type="SAM" id="SignalP"/>
    </source>
</evidence>
<dbReference type="RefSeq" id="XP_024736494.1">
    <property type="nucleotide sequence ID" value="XM_024884854.1"/>
</dbReference>
<accession>A0A2J6T976</accession>
<sequence>MHFSRLSLASLAASQVAAVTLWAASYGGAGLGDGGVTSLKLDKTGTGGYTLKQTSFLNGSTSCGAQSSWLTKDAWNNVIYCVDEAWGAANGSITSFHSSPSGSLTLFDKQISLGSPVSTVVYNGGAALAAAHYDTSAVTTWEILPSGGLKAMQVFRYKLTAPGTNPTRQDVPHEHEVILDPTGCFIVVPDLGADLLRIFAINKKTSMLSESSTFAVAPGSGPRHGTFLKTADATYLFVLSELSNTIASYSVAYTATGLSLTQVFISGAYGVGVEIPTGAGAAEAILSPDNKYLLTSERHVASFQIPNFDPKNSTTLPSDALIVWTIDHATGKLSNAQRAPAGGMNPRQFSVNAKGDLAAVGLQDDGRVVILERKKDGSFGDILASVMIAGSPTSVIWDE</sequence>
<dbReference type="Pfam" id="PF10282">
    <property type="entry name" value="Lactonase"/>
    <property type="match status" value="1"/>
</dbReference>
<dbReference type="Gene3D" id="2.130.10.10">
    <property type="entry name" value="YVTN repeat-like/Quinoprotein amine dehydrogenase"/>
    <property type="match status" value="1"/>
</dbReference>
<keyword evidence="4" id="KW-1185">Reference proteome</keyword>
<dbReference type="OrthoDB" id="9972196at2759"/>
<feature type="signal peptide" evidence="2">
    <location>
        <begin position="1"/>
        <end position="18"/>
    </location>
</feature>
<gene>
    <name evidence="3" type="ORF">K444DRAFT_643372</name>
</gene>
<proteinExistence type="inferred from homology"/>
<name>A0A2J6T976_9HELO</name>
<reference evidence="3 4" key="1">
    <citation type="submission" date="2016-04" db="EMBL/GenBank/DDBJ databases">
        <title>A degradative enzymes factory behind the ericoid mycorrhizal symbiosis.</title>
        <authorList>
            <consortium name="DOE Joint Genome Institute"/>
            <person name="Martino E."/>
            <person name="Morin E."/>
            <person name="Grelet G."/>
            <person name="Kuo A."/>
            <person name="Kohler A."/>
            <person name="Daghino S."/>
            <person name="Barry K."/>
            <person name="Choi C."/>
            <person name="Cichocki N."/>
            <person name="Clum A."/>
            <person name="Copeland A."/>
            <person name="Hainaut M."/>
            <person name="Haridas S."/>
            <person name="Labutti K."/>
            <person name="Lindquist E."/>
            <person name="Lipzen A."/>
            <person name="Khouja H.-R."/>
            <person name="Murat C."/>
            <person name="Ohm R."/>
            <person name="Olson A."/>
            <person name="Spatafora J."/>
            <person name="Veneault-Fourrey C."/>
            <person name="Henrissat B."/>
            <person name="Grigoriev I."/>
            <person name="Martin F."/>
            <person name="Perotto S."/>
        </authorList>
    </citation>
    <scope>NUCLEOTIDE SEQUENCE [LARGE SCALE GENOMIC DNA]</scope>
    <source>
        <strain evidence="3 4">E</strain>
    </source>
</reference>
<dbReference type="InterPro" id="IPR019405">
    <property type="entry name" value="Lactonase_7-beta_prop"/>
</dbReference>
<dbReference type="STRING" id="1095630.A0A2J6T976"/>